<proteinExistence type="predicted"/>
<evidence type="ECO:0000313" key="2">
    <source>
        <dbReference type="Proteomes" id="UP001059349"/>
    </source>
</evidence>
<dbReference type="Proteomes" id="UP001059349">
    <property type="component" value="Chromosome"/>
</dbReference>
<reference evidence="1" key="1">
    <citation type="submission" date="2022-07" db="EMBL/GenBank/DDBJ databases">
        <title>Complete genome of Mycoplasma hyosynoviae B1.</title>
        <authorList>
            <person name="Spergser J."/>
        </authorList>
    </citation>
    <scope>NUCLEOTIDE SEQUENCE</scope>
    <source>
        <strain evidence="1">B1</strain>
    </source>
</reference>
<dbReference type="EMBL" id="CP101127">
    <property type="protein sequence ID" value="UTO25605.1"/>
    <property type="molecule type" value="Genomic_DNA"/>
</dbReference>
<organism evidence="1 2">
    <name type="scientific">Metamycoplasma hyosynoviae</name>
    <dbReference type="NCBI Taxonomy" id="29559"/>
    <lineage>
        <taxon>Bacteria</taxon>
        <taxon>Bacillati</taxon>
        <taxon>Mycoplasmatota</taxon>
        <taxon>Mycoplasmoidales</taxon>
        <taxon>Metamycoplasmataceae</taxon>
        <taxon>Metamycoplasma</taxon>
    </lineage>
</organism>
<evidence type="ECO:0000313" key="1">
    <source>
        <dbReference type="EMBL" id="UTO25605.1"/>
    </source>
</evidence>
<protein>
    <submittedName>
        <fullName evidence="1">Uncharacterized protein</fullName>
    </submittedName>
</protein>
<accession>A0A9Q9BSP0</accession>
<sequence>MVANLEKVVEFNNFKVKYGYDVIVNPDAKSFNLVFKVKQIFYKDKDITKTFKEAIAKEVKGWIKRKGKMNNWSFSNNFQSPENKEKSRKLYQMFYEVLFDEQNVINNIPVAFKV</sequence>
<dbReference type="AlphaFoldDB" id="A0A9Q9BSP0"/>
<gene>
    <name evidence="1" type="ORF">NMG93_01840</name>
</gene>
<name>A0A9Q9BSP0_9BACT</name>